<keyword evidence="2" id="KW-1185">Reference proteome</keyword>
<reference evidence="1" key="3">
    <citation type="submission" date="2015-02" db="UniProtKB">
        <authorList>
            <consortium name="EnsemblProtists"/>
        </authorList>
    </citation>
    <scope>IDENTIFICATION</scope>
    <source>
        <strain evidence="1">DAOM BR144</strain>
    </source>
</reference>
<dbReference type="VEuPathDB" id="FungiDB:PYU1_G010206"/>
<dbReference type="AlphaFoldDB" id="K3WZ27"/>
<protein>
    <submittedName>
        <fullName evidence="1">Uncharacterized protein</fullName>
    </submittedName>
</protein>
<dbReference type="EMBL" id="GL376623">
    <property type="status" value="NOT_ANNOTATED_CDS"/>
    <property type="molecule type" value="Genomic_DNA"/>
</dbReference>
<reference evidence="2" key="1">
    <citation type="journal article" date="2010" name="Genome Biol.">
        <title>Genome sequence of the necrotrophic plant pathogen Pythium ultimum reveals original pathogenicity mechanisms and effector repertoire.</title>
        <authorList>
            <person name="Levesque C.A."/>
            <person name="Brouwer H."/>
            <person name="Cano L."/>
            <person name="Hamilton J.P."/>
            <person name="Holt C."/>
            <person name="Huitema E."/>
            <person name="Raffaele S."/>
            <person name="Robideau G.P."/>
            <person name="Thines M."/>
            <person name="Win J."/>
            <person name="Zerillo M.M."/>
            <person name="Beakes G.W."/>
            <person name="Boore J.L."/>
            <person name="Busam D."/>
            <person name="Dumas B."/>
            <person name="Ferriera S."/>
            <person name="Fuerstenberg S.I."/>
            <person name="Gachon C.M."/>
            <person name="Gaulin E."/>
            <person name="Govers F."/>
            <person name="Grenville-Briggs L."/>
            <person name="Horner N."/>
            <person name="Hostetler J."/>
            <person name="Jiang R.H."/>
            <person name="Johnson J."/>
            <person name="Krajaejun T."/>
            <person name="Lin H."/>
            <person name="Meijer H.J."/>
            <person name="Moore B."/>
            <person name="Morris P."/>
            <person name="Phuntmart V."/>
            <person name="Puiu D."/>
            <person name="Shetty J."/>
            <person name="Stajich J.E."/>
            <person name="Tripathy S."/>
            <person name="Wawra S."/>
            <person name="van West P."/>
            <person name="Whitty B.R."/>
            <person name="Coutinho P.M."/>
            <person name="Henrissat B."/>
            <person name="Martin F."/>
            <person name="Thomas P.D."/>
            <person name="Tyler B.M."/>
            <person name="De Vries R.P."/>
            <person name="Kamoun S."/>
            <person name="Yandell M."/>
            <person name="Tisserat N."/>
            <person name="Buell C.R."/>
        </authorList>
    </citation>
    <scope>NUCLEOTIDE SEQUENCE</scope>
    <source>
        <strain evidence="2">DAOM:BR144</strain>
    </source>
</reference>
<dbReference type="InParanoid" id="K3WZ27"/>
<dbReference type="eggNOG" id="ENOG502RCWB">
    <property type="taxonomic scope" value="Eukaryota"/>
</dbReference>
<accession>K3WZ27</accession>
<name>K3WZ27_GLOUD</name>
<evidence type="ECO:0000313" key="1">
    <source>
        <dbReference type="EnsemblProtists" id="PYU1_T010226"/>
    </source>
</evidence>
<dbReference type="EnsemblProtists" id="PYU1_T010226">
    <property type="protein sequence ID" value="PYU1_T010226"/>
    <property type="gene ID" value="PYU1_G010206"/>
</dbReference>
<dbReference type="HOGENOM" id="CLU_1412281_0_0_1"/>
<sequence length="193" mass="21523">MTANRVQSFSSLDFDWTAPVTELAKEGVNVTSSTFNTSLSNEGTELSITYRVQVSFYHGNGTAMNGEQIIDVPGRDKKIERVELQSSIFLDSPVLAQIGAQMVTINSSVAVVNDFVIVEYEFPKFTSRYTITRSHDLECNHSSDDDKRPFPGRVDKFIHAPGRCRAGFGADRWDDWIMHCSSKNDDAGQVICD</sequence>
<proteinExistence type="predicted"/>
<organism evidence="1 2">
    <name type="scientific">Globisporangium ultimum (strain ATCC 200006 / CBS 805.95 / DAOM BR144)</name>
    <name type="common">Pythium ultimum</name>
    <dbReference type="NCBI Taxonomy" id="431595"/>
    <lineage>
        <taxon>Eukaryota</taxon>
        <taxon>Sar</taxon>
        <taxon>Stramenopiles</taxon>
        <taxon>Oomycota</taxon>
        <taxon>Peronosporomycetes</taxon>
        <taxon>Pythiales</taxon>
        <taxon>Pythiaceae</taxon>
        <taxon>Globisporangium</taxon>
    </lineage>
</organism>
<reference evidence="2" key="2">
    <citation type="submission" date="2010-04" db="EMBL/GenBank/DDBJ databases">
        <authorList>
            <person name="Buell R."/>
            <person name="Hamilton J."/>
            <person name="Hostetler J."/>
        </authorList>
    </citation>
    <scope>NUCLEOTIDE SEQUENCE [LARGE SCALE GENOMIC DNA]</scope>
    <source>
        <strain evidence="2">DAOM:BR144</strain>
    </source>
</reference>
<evidence type="ECO:0000313" key="2">
    <source>
        <dbReference type="Proteomes" id="UP000019132"/>
    </source>
</evidence>
<dbReference type="Proteomes" id="UP000019132">
    <property type="component" value="Unassembled WGS sequence"/>
</dbReference>